<dbReference type="PANTHER" id="PTHR12447:SF7">
    <property type="entry name" value="ANKYRIN REPEAT FAMILY PROTEIN"/>
    <property type="match status" value="1"/>
</dbReference>
<feature type="region of interest" description="Disordered" evidence="5">
    <location>
        <begin position="492"/>
        <end position="582"/>
    </location>
</feature>
<dbReference type="AlphaFoldDB" id="A0AAN9R934"/>
<organism evidence="7 8">
    <name type="scientific">Canavalia gladiata</name>
    <name type="common">Sword bean</name>
    <name type="synonym">Dolichos gladiatus</name>
    <dbReference type="NCBI Taxonomy" id="3824"/>
    <lineage>
        <taxon>Eukaryota</taxon>
        <taxon>Viridiplantae</taxon>
        <taxon>Streptophyta</taxon>
        <taxon>Embryophyta</taxon>
        <taxon>Tracheophyta</taxon>
        <taxon>Spermatophyta</taxon>
        <taxon>Magnoliopsida</taxon>
        <taxon>eudicotyledons</taxon>
        <taxon>Gunneridae</taxon>
        <taxon>Pentapetalae</taxon>
        <taxon>rosids</taxon>
        <taxon>fabids</taxon>
        <taxon>Fabales</taxon>
        <taxon>Fabaceae</taxon>
        <taxon>Papilionoideae</taxon>
        <taxon>50 kb inversion clade</taxon>
        <taxon>NPAAA clade</taxon>
        <taxon>indigoferoid/millettioid clade</taxon>
        <taxon>Phaseoleae</taxon>
        <taxon>Canavalia</taxon>
    </lineage>
</organism>
<dbReference type="EMBL" id="JAYMYQ010000001">
    <property type="protein sequence ID" value="KAK7363752.1"/>
    <property type="molecule type" value="Genomic_DNA"/>
</dbReference>
<dbReference type="InterPro" id="IPR021832">
    <property type="entry name" value="ANKRD13"/>
</dbReference>
<comment type="caution">
    <text evidence="7">The sequence shown here is derived from an EMBL/GenBank/DDBJ whole genome shotgun (WGS) entry which is preliminary data.</text>
</comment>
<dbReference type="GO" id="GO:0005886">
    <property type="term" value="C:plasma membrane"/>
    <property type="evidence" value="ECO:0007669"/>
    <property type="project" value="UniProtKB-SubCell"/>
</dbReference>
<dbReference type="InterPro" id="IPR055285">
    <property type="entry name" value="ANKRD13_C"/>
</dbReference>
<dbReference type="PANTHER" id="PTHR12447">
    <property type="entry name" value="ANKYRIN REPEAT DOMAIN-CONTAINING PROTEIN 13"/>
    <property type="match status" value="1"/>
</dbReference>
<evidence type="ECO:0000256" key="5">
    <source>
        <dbReference type="SAM" id="MobiDB-lite"/>
    </source>
</evidence>
<accession>A0AAN9R934</accession>
<keyword evidence="3" id="KW-0472">Membrane</keyword>
<sequence>MAKSTPPTIKRENYAHSPVHNAVVLGDHTTLSTIISSLPRLPDPSLIQTESDSLAQERIAEQISAVLDRRDVPYRETPLHLAVRLGDLFAARALATAGADVSLQNSAGWNALQEALCRRASDIALVLLRLHHRNAWSKWRRRLPRVIAVLRRMRDFYMEISFHFESSVIPFVGKIAPSDTYKIWKRDGNLRADTSLAGFDGLKIQRADQSFLFLGDGDPAHDVPSGSLLVLNRDDRKIFDAFENAGGPMSESDVAGFCSQTSVYRPGMDVTRAELVGRTNWRRQEKTESVGEWKAKVYEMHNVVFSFRSRKVAGGESDVAGSEQVLPLELDEDEDGFLVAENPNFGFPMPDKRRHSSFVREEREWVPLGRKSVDLTSMAAPPSRRPSVNVNIPQTKEKEYIRSLRPSVWLTEQFPLKTEELLPLLDILANKVKAVRRLRELLTTKFPPGTFPVKVAIPVVPTVRVVITFTKFVELQPLEQFYTPFSSPRHLLSGTASGRGDEQHQAERRCSSSSSSSSSSSITSTWLRRNNSVSGAGNKQQQRSSSMAMDSDPFAIPTGYTWTSVDDKSRKMKKSKSVRKSK</sequence>
<keyword evidence="4" id="KW-0040">ANK repeat</keyword>
<dbReference type="SUPFAM" id="SSF48403">
    <property type="entry name" value="Ankyrin repeat"/>
    <property type="match status" value="1"/>
</dbReference>
<evidence type="ECO:0000256" key="1">
    <source>
        <dbReference type="ARBA" id="ARBA00004413"/>
    </source>
</evidence>
<gene>
    <name evidence="7" type="ORF">VNO77_05907</name>
</gene>
<dbReference type="PROSITE" id="PS50088">
    <property type="entry name" value="ANK_REPEAT"/>
    <property type="match status" value="1"/>
</dbReference>
<feature type="domain" description="Ankyrin repeat" evidence="6">
    <location>
        <begin position="191"/>
        <end position="561"/>
    </location>
</feature>
<evidence type="ECO:0000313" key="7">
    <source>
        <dbReference type="EMBL" id="KAK7363752.1"/>
    </source>
</evidence>
<evidence type="ECO:0000256" key="4">
    <source>
        <dbReference type="PROSITE-ProRule" id="PRU00023"/>
    </source>
</evidence>
<dbReference type="PROSITE" id="PS50297">
    <property type="entry name" value="ANK_REP_REGION"/>
    <property type="match status" value="1"/>
</dbReference>
<comment type="subcellular location">
    <subcellularLocation>
        <location evidence="1">Cell membrane</location>
        <topology evidence="1">Peripheral membrane protein</topology>
        <orientation evidence="1">Cytoplasmic side</orientation>
    </subcellularLocation>
</comment>
<reference evidence="7 8" key="1">
    <citation type="submission" date="2024-01" db="EMBL/GenBank/DDBJ databases">
        <title>The genomes of 5 underutilized Papilionoideae crops provide insights into root nodulation and disease resistanc.</title>
        <authorList>
            <person name="Jiang F."/>
        </authorList>
    </citation>
    <scope>NUCLEOTIDE SEQUENCE [LARGE SCALE GENOMIC DNA]</scope>
    <source>
        <strain evidence="7">LVBAO_FW01</strain>
        <tissue evidence="7">Leaves</tissue>
    </source>
</reference>
<feature type="compositionally biased region" description="Basic residues" evidence="5">
    <location>
        <begin position="570"/>
        <end position="582"/>
    </location>
</feature>
<evidence type="ECO:0000259" key="6">
    <source>
        <dbReference type="Pfam" id="PF11904"/>
    </source>
</evidence>
<dbReference type="Proteomes" id="UP001367508">
    <property type="component" value="Unassembled WGS sequence"/>
</dbReference>
<feature type="repeat" description="ANK" evidence="4">
    <location>
        <begin position="74"/>
        <end position="106"/>
    </location>
</feature>
<dbReference type="InterPro" id="IPR036770">
    <property type="entry name" value="Ankyrin_rpt-contain_sf"/>
</dbReference>
<dbReference type="Pfam" id="PF11904">
    <property type="entry name" value="ANKRD13_C"/>
    <property type="match status" value="1"/>
</dbReference>
<feature type="compositionally biased region" description="Polar residues" evidence="5">
    <location>
        <begin position="522"/>
        <end position="548"/>
    </location>
</feature>
<keyword evidence="8" id="KW-1185">Reference proteome</keyword>
<proteinExistence type="predicted"/>
<dbReference type="GO" id="GO:0005737">
    <property type="term" value="C:cytoplasm"/>
    <property type="evidence" value="ECO:0007669"/>
    <property type="project" value="TreeGrafter"/>
</dbReference>
<evidence type="ECO:0000256" key="3">
    <source>
        <dbReference type="ARBA" id="ARBA00023136"/>
    </source>
</evidence>
<feature type="compositionally biased region" description="Low complexity" evidence="5">
    <location>
        <begin position="511"/>
        <end position="521"/>
    </location>
</feature>
<dbReference type="Gene3D" id="1.25.40.20">
    <property type="entry name" value="Ankyrin repeat-containing domain"/>
    <property type="match status" value="1"/>
</dbReference>
<name>A0AAN9R934_CANGL</name>
<keyword evidence="2" id="KW-0677">Repeat</keyword>
<evidence type="ECO:0000313" key="8">
    <source>
        <dbReference type="Proteomes" id="UP001367508"/>
    </source>
</evidence>
<feature type="compositionally biased region" description="Basic and acidic residues" evidence="5">
    <location>
        <begin position="499"/>
        <end position="510"/>
    </location>
</feature>
<protein>
    <recommendedName>
        <fullName evidence="6">Ankyrin repeat domain-containing protein</fullName>
    </recommendedName>
</protein>
<dbReference type="InterPro" id="IPR002110">
    <property type="entry name" value="Ankyrin_rpt"/>
</dbReference>
<evidence type="ECO:0000256" key="2">
    <source>
        <dbReference type="ARBA" id="ARBA00022737"/>
    </source>
</evidence>